<dbReference type="SUPFAM" id="SSF53335">
    <property type="entry name" value="S-adenosyl-L-methionine-dependent methyltransferases"/>
    <property type="match status" value="1"/>
</dbReference>
<dbReference type="EC" id="2.1.1.-" evidence="6"/>
<evidence type="ECO:0000256" key="3">
    <source>
        <dbReference type="ARBA" id="ARBA00022603"/>
    </source>
</evidence>
<evidence type="ECO:0000256" key="2">
    <source>
        <dbReference type="ARBA" id="ARBA00008138"/>
    </source>
</evidence>
<evidence type="ECO:0000256" key="1">
    <source>
        <dbReference type="ARBA" id="ARBA00003907"/>
    </source>
</evidence>
<dbReference type="PANTHER" id="PTHR43619:SF2">
    <property type="entry name" value="S-ADENOSYL-L-METHIONINE-DEPENDENT METHYLTRANSFERASES SUPERFAMILY PROTEIN"/>
    <property type="match status" value="1"/>
</dbReference>
<dbReference type="GO" id="GO:0032259">
    <property type="term" value="P:methylation"/>
    <property type="evidence" value="ECO:0007669"/>
    <property type="project" value="UniProtKB-KW"/>
</dbReference>
<evidence type="ECO:0000313" key="7">
    <source>
        <dbReference type="EMBL" id="OEV08169.1"/>
    </source>
</evidence>
<keyword evidence="3 6" id="KW-0489">Methyltransferase</keyword>
<keyword evidence="5 6" id="KW-0949">S-adenosyl-L-methionine</keyword>
<gene>
    <name evidence="7" type="ORF">AN218_27435</name>
</gene>
<dbReference type="PANTHER" id="PTHR43619">
    <property type="entry name" value="S-ADENOSYL-L-METHIONINE-DEPENDENT METHYLTRANSFERASE YKTD-RELATED"/>
    <property type="match status" value="1"/>
</dbReference>
<evidence type="ECO:0000256" key="4">
    <source>
        <dbReference type="ARBA" id="ARBA00022679"/>
    </source>
</evidence>
<sequence>MMAQSPTYGVALTAVAMANERRVETAREDGLVDDPLAGAFVDAAAPAEGPFPWLRDGSTLSDVCPAMGDYVGLRTRLFDAWTLRAVREEGVRQVVLPAAGLDSRAYRLPWPAGVRLFEIDFPELIGFKQETLSSAGARPSCERTAVCADLAGDWESPLLESGFRPREPALWLVEGLLMYLADGDRLLSRITALSAPGSRLIADHAYPEALRSEAFAAGTQSLAEIGSAFGGTVAGPGRWLGGHGWSASVARPSDVVAGTGRALPGILDPALPDSPVFWLASGRRE</sequence>
<accession>A0A1E7KWA5</accession>
<dbReference type="InterPro" id="IPR007213">
    <property type="entry name" value="Ppm1/Ppm2/Tcmp"/>
</dbReference>
<name>A0A1E7KWA5_9ACTN</name>
<evidence type="ECO:0000256" key="5">
    <source>
        <dbReference type="ARBA" id="ARBA00022691"/>
    </source>
</evidence>
<proteinExistence type="inferred from homology"/>
<dbReference type="InterPro" id="IPR029063">
    <property type="entry name" value="SAM-dependent_MTases_sf"/>
</dbReference>
<comment type="similarity">
    <text evidence="2 6">Belongs to the UPF0677 family.</text>
</comment>
<dbReference type="Pfam" id="PF04072">
    <property type="entry name" value="LCM"/>
    <property type="match status" value="1"/>
</dbReference>
<protein>
    <recommendedName>
        <fullName evidence="6">S-adenosyl-L-methionine-dependent methyltransferase</fullName>
        <ecNumber evidence="6">2.1.1.-</ecNumber>
    </recommendedName>
</protein>
<dbReference type="GO" id="GO:0008168">
    <property type="term" value="F:methyltransferase activity"/>
    <property type="evidence" value="ECO:0007669"/>
    <property type="project" value="UniProtKB-UniRule"/>
</dbReference>
<comment type="caution">
    <text evidence="7">The sequence shown here is derived from an EMBL/GenBank/DDBJ whole genome shotgun (WGS) entry which is preliminary data.</text>
</comment>
<keyword evidence="4" id="KW-0808">Transferase</keyword>
<dbReference type="NCBIfam" id="TIGR00027">
    <property type="entry name" value="mthyl_TIGR00027"/>
    <property type="match status" value="1"/>
</dbReference>
<organism evidence="7 8">
    <name type="scientific">Streptomyces nanshensis</name>
    <dbReference type="NCBI Taxonomy" id="518642"/>
    <lineage>
        <taxon>Bacteria</taxon>
        <taxon>Bacillati</taxon>
        <taxon>Actinomycetota</taxon>
        <taxon>Actinomycetes</taxon>
        <taxon>Kitasatosporales</taxon>
        <taxon>Streptomycetaceae</taxon>
        <taxon>Streptomyces</taxon>
    </lineage>
</organism>
<dbReference type="EMBL" id="LJGW01000433">
    <property type="protein sequence ID" value="OEV08169.1"/>
    <property type="molecule type" value="Genomic_DNA"/>
</dbReference>
<evidence type="ECO:0000256" key="6">
    <source>
        <dbReference type="RuleBase" id="RU362030"/>
    </source>
</evidence>
<dbReference type="Proteomes" id="UP000176005">
    <property type="component" value="Unassembled WGS sequence"/>
</dbReference>
<reference evidence="7 8" key="1">
    <citation type="journal article" date="2016" name="Front. Microbiol.">
        <title>Comparative Genomics Analysis of Streptomyces Species Reveals Their Adaptation to the Marine Environment and Their Diversity at the Genomic Level.</title>
        <authorList>
            <person name="Tian X."/>
            <person name="Zhang Z."/>
            <person name="Yang T."/>
            <person name="Chen M."/>
            <person name="Li J."/>
            <person name="Chen F."/>
            <person name="Yang J."/>
            <person name="Li W."/>
            <person name="Zhang B."/>
            <person name="Zhang Z."/>
            <person name="Wu J."/>
            <person name="Zhang C."/>
            <person name="Long L."/>
            <person name="Xiao J."/>
        </authorList>
    </citation>
    <scope>NUCLEOTIDE SEQUENCE [LARGE SCALE GENOMIC DNA]</scope>
    <source>
        <strain evidence="7 8">SCSIO 10429</strain>
    </source>
</reference>
<comment type="function">
    <text evidence="1 6">Exhibits S-adenosyl-L-methionine-dependent methyltransferase activity.</text>
</comment>
<keyword evidence="8" id="KW-1185">Reference proteome</keyword>
<dbReference type="PATRIC" id="fig|518642.10.peg.6403"/>
<dbReference type="InterPro" id="IPR011610">
    <property type="entry name" value="SAM_mthyl_Trfase_ML2640-like"/>
</dbReference>
<evidence type="ECO:0000313" key="8">
    <source>
        <dbReference type="Proteomes" id="UP000176005"/>
    </source>
</evidence>
<dbReference type="AlphaFoldDB" id="A0A1E7KWA5"/>
<dbReference type="Gene3D" id="3.40.50.150">
    <property type="entry name" value="Vaccinia Virus protein VP39"/>
    <property type="match status" value="1"/>
</dbReference>